<keyword evidence="10" id="KW-1185">Reference proteome</keyword>
<dbReference type="EMBL" id="MLQQ01000005">
    <property type="protein sequence ID" value="OIJ14590.1"/>
    <property type="molecule type" value="Genomic_DNA"/>
</dbReference>
<dbReference type="OrthoDB" id="9813074at2"/>
<protein>
    <submittedName>
        <fullName evidence="9">Rhomboid family intramembrane serine protease</fullName>
    </submittedName>
</protein>
<keyword evidence="4" id="KW-0378">Hydrolase</keyword>
<feature type="transmembrane region" description="Helical" evidence="7">
    <location>
        <begin position="123"/>
        <end position="143"/>
    </location>
</feature>
<dbReference type="SUPFAM" id="SSF144091">
    <property type="entry name" value="Rhomboid-like"/>
    <property type="match status" value="1"/>
</dbReference>
<sequence length="249" mass="28196">MFVRNESFGSFIRSYQIVSGLVAIHLILFLWMSIFRPLGGDLIFLLGVGHNLSIAQGEVWRLVTPIFMHVSAGHFLFNSFSLVLFGPALERQLGKVRFITVYLLAGIAANIATYYIGGLGYPPHLGASGAIFGLFGIYAYMVLYRKDLIDQDNSQVVMTILVIGLIMTFVNPRINIYAHIFGLIAGAALAPIFLYKLKRFVPKYRHVFDQDEVTFNPNRWKKRRLSPAMKQKLLWAAFILFVIIGVIYR</sequence>
<keyword evidence="9" id="KW-0645">Protease</keyword>
<dbReference type="InterPro" id="IPR050925">
    <property type="entry name" value="Rhomboid_protease_S54"/>
</dbReference>
<organism evidence="9 10">
    <name type="scientific">Anaerobacillus arseniciselenatis</name>
    <dbReference type="NCBI Taxonomy" id="85682"/>
    <lineage>
        <taxon>Bacteria</taxon>
        <taxon>Bacillati</taxon>
        <taxon>Bacillota</taxon>
        <taxon>Bacilli</taxon>
        <taxon>Bacillales</taxon>
        <taxon>Bacillaceae</taxon>
        <taxon>Anaerobacillus</taxon>
    </lineage>
</organism>
<evidence type="ECO:0000256" key="4">
    <source>
        <dbReference type="ARBA" id="ARBA00022801"/>
    </source>
</evidence>
<dbReference type="Gene3D" id="1.20.1540.10">
    <property type="entry name" value="Rhomboid-like"/>
    <property type="match status" value="1"/>
</dbReference>
<keyword evidence="5 7" id="KW-1133">Transmembrane helix</keyword>
<dbReference type="GO" id="GO:0004252">
    <property type="term" value="F:serine-type endopeptidase activity"/>
    <property type="evidence" value="ECO:0007669"/>
    <property type="project" value="InterPro"/>
</dbReference>
<evidence type="ECO:0000256" key="3">
    <source>
        <dbReference type="ARBA" id="ARBA00022692"/>
    </source>
</evidence>
<feature type="transmembrane region" description="Helical" evidence="7">
    <location>
        <begin position="155"/>
        <end position="170"/>
    </location>
</feature>
<comment type="caution">
    <text evidence="9">The sequence shown here is derived from an EMBL/GenBank/DDBJ whole genome shotgun (WGS) entry which is preliminary data.</text>
</comment>
<dbReference type="AlphaFoldDB" id="A0A1S2LQW5"/>
<dbReference type="PANTHER" id="PTHR43731">
    <property type="entry name" value="RHOMBOID PROTEASE"/>
    <property type="match status" value="1"/>
</dbReference>
<feature type="transmembrane region" description="Helical" evidence="7">
    <location>
        <begin position="12"/>
        <end position="34"/>
    </location>
</feature>
<proteinExistence type="inferred from homology"/>
<evidence type="ECO:0000256" key="6">
    <source>
        <dbReference type="ARBA" id="ARBA00023136"/>
    </source>
</evidence>
<evidence type="ECO:0000256" key="5">
    <source>
        <dbReference type="ARBA" id="ARBA00022989"/>
    </source>
</evidence>
<accession>A0A1S2LQW5</accession>
<keyword evidence="6 7" id="KW-0472">Membrane</keyword>
<reference evidence="9 10" key="1">
    <citation type="submission" date="2016-10" db="EMBL/GenBank/DDBJ databases">
        <title>Draft genome sequences of four alkaliphilic bacteria belonging to the Anaerobacillus genus.</title>
        <authorList>
            <person name="Bassil N.M."/>
            <person name="Lloyd J.R."/>
        </authorList>
    </citation>
    <scope>NUCLEOTIDE SEQUENCE [LARGE SCALE GENOMIC DNA]</scope>
    <source>
        <strain evidence="9 10">DSM 15340</strain>
    </source>
</reference>
<dbReference type="GO" id="GO:0006508">
    <property type="term" value="P:proteolysis"/>
    <property type="evidence" value="ECO:0007669"/>
    <property type="project" value="UniProtKB-KW"/>
</dbReference>
<dbReference type="Pfam" id="PF01694">
    <property type="entry name" value="Rhomboid"/>
    <property type="match status" value="1"/>
</dbReference>
<evidence type="ECO:0000313" key="9">
    <source>
        <dbReference type="EMBL" id="OIJ14590.1"/>
    </source>
</evidence>
<name>A0A1S2LQW5_9BACI</name>
<feature type="transmembrane region" description="Helical" evidence="7">
    <location>
        <begin position="176"/>
        <end position="195"/>
    </location>
</feature>
<dbReference type="GO" id="GO:0016020">
    <property type="term" value="C:membrane"/>
    <property type="evidence" value="ECO:0007669"/>
    <property type="project" value="UniProtKB-SubCell"/>
</dbReference>
<gene>
    <name evidence="9" type="ORF">BKP35_05955</name>
</gene>
<dbReference type="InterPro" id="IPR022764">
    <property type="entry name" value="Peptidase_S54_rhomboid_dom"/>
</dbReference>
<feature type="transmembrane region" description="Helical" evidence="7">
    <location>
        <begin position="66"/>
        <end position="86"/>
    </location>
</feature>
<dbReference type="InterPro" id="IPR035952">
    <property type="entry name" value="Rhomboid-like_sf"/>
</dbReference>
<evidence type="ECO:0000256" key="7">
    <source>
        <dbReference type="SAM" id="Phobius"/>
    </source>
</evidence>
<comment type="subcellular location">
    <subcellularLocation>
        <location evidence="1">Membrane</location>
        <topology evidence="1">Multi-pass membrane protein</topology>
    </subcellularLocation>
</comment>
<feature type="domain" description="Peptidase S54 rhomboid" evidence="8">
    <location>
        <begin position="57"/>
        <end position="195"/>
    </location>
</feature>
<evidence type="ECO:0000259" key="8">
    <source>
        <dbReference type="Pfam" id="PF01694"/>
    </source>
</evidence>
<feature type="transmembrane region" description="Helical" evidence="7">
    <location>
        <begin position="98"/>
        <end position="117"/>
    </location>
</feature>
<evidence type="ECO:0000256" key="2">
    <source>
        <dbReference type="ARBA" id="ARBA00009045"/>
    </source>
</evidence>
<dbReference type="RefSeq" id="WP_071312471.1">
    <property type="nucleotide sequence ID" value="NZ_MLQQ01000005.1"/>
</dbReference>
<feature type="transmembrane region" description="Helical" evidence="7">
    <location>
        <begin position="232"/>
        <end position="248"/>
    </location>
</feature>
<comment type="similarity">
    <text evidence="2">Belongs to the peptidase S54 family.</text>
</comment>
<dbReference type="PANTHER" id="PTHR43731:SF14">
    <property type="entry name" value="PRESENILIN-ASSOCIATED RHOMBOID-LIKE PROTEIN, MITOCHONDRIAL"/>
    <property type="match status" value="1"/>
</dbReference>
<dbReference type="Proteomes" id="UP000180098">
    <property type="component" value="Unassembled WGS sequence"/>
</dbReference>
<keyword evidence="3 7" id="KW-0812">Transmembrane</keyword>
<evidence type="ECO:0000313" key="10">
    <source>
        <dbReference type="Proteomes" id="UP000180098"/>
    </source>
</evidence>
<evidence type="ECO:0000256" key="1">
    <source>
        <dbReference type="ARBA" id="ARBA00004141"/>
    </source>
</evidence>